<accession>A0A2P6PR08</accession>
<keyword evidence="2" id="KW-1185">Reference proteome</keyword>
<sequence length="47" mass="5464">MCAFHLDPETCGDCKGERERELKKLLENFNSKRRYMILALIGEKGYG</sequence>
<dbReference type="AlphaFoldDB" id="A0A2P6PR08"/>
<evidence type="ECO:0000313" key="2">
    <source>
        <dbReference type="Proteomes" id="UP000238479"/>
    </source>
</evidence>
<reference evidence="1 2" key="1">
    <citation type="journal article" date="2018" name="Nat. Genet.">
        <title>The Rosa genome provides new insights in the design of modern roses.</title>
        <authorList>
            <person name="Bendahmane M."/>
        </authorList>
    </citation>
    <scope>NUCLEOTIDE SEQUENCE [LARGE SCALE GENOMIC DNA]</scope>
    <source>
        <strain evidence="2">cv. Old Blush</strain>
    </source>
</reference>
<dbReference type="Gramene" id="PRQ24351">
    <property type="protein sequence ID" value="PRQ24351"/>
    <property type="gene ID" value="RchiOBHm_Chr6g0271481"/>
</dbReference>
<protein>
    <submittedName>
        <fullName evidence="1">Uncharacterized protein</fullName>
    </submittedName>
</protein>
<evidence type="ECO:0000313" key="1">
    <source>
        <dbReference type="EMBL" id="PRQ24351.1"/>
    </source>
</evidence>
<dbReference type="Proteomes" id="UP000238479">
    <property type="component" value="Chromosome 6"/>
</dbReference>
<name>A0A2P6PR08_ROSCH</name>
<gene>
    <name evidence="1" type="ORF">RchiOBHm_Chr6g0271481</name>
</gene>
<organism evidence="1 2">
    <name type="scientific">Rosa chinensis</name>
    <name type="common">China rose</name>
    <dbReference type="NCBI Taxonomy" id="74649"/>
    <lineage>
        <taxon>Eukaryota</taxon>
        <taxon>Viridiplantae</taxon>
        <taxon>Streptophyta</taxon>
        <taxon>Embryophyta</taxon>
        <taxon>Tracheophyta</taxon>
        <taxon>Spermatophyta</taxon>
        <taxon>Magnoliopsida</taxon>
        <taxon>eudicotyledons</taxon>
        <taxon>Gunneridae</taxon>
        <taxon>Pentapetalae</taxon>
        <taxon>rosids</taxon>
        <taxon>fabids</taxon>
        <taxon>Rosales</taxon>
        <taxon>Rosaceae</taxon>
        <taxon>Rosoideae</taxon>
        <taxon>Rosoideae incertae sedis</taxon>
        <taxon>Rosa</taxon>
    </lineage>
</organism>
<comment type="caution">
    <text evidence="1">The sequence shown here is derived from an EMBL/GenBank/DDBJ whole genome shotgun (WGS) entry which is preliminary data.</text>
</comment>
<proteinExistence type="predicted"/>
<dbReference type="EMBL" id="PDCK01000044">
    <property type="protein sequence ID" value="PRQ24351.1"/>
    <property type="molecule type" value="Genomic_DNA"/>
</dbReference>